<dbReference type="Gene3D" id="3.30.559.10">
    <property type="entry name" value="Chloramphenicol acetyltransferase-like domain"/>
    <property type="match status" value="2"/>
</dbReference>
<evidence type="ECO:0000313" key="3">
    <source>
        <dbReference type="EMBL" id="KAF9532140.1"/>
    </source>
</evidence>
<keyword evidence="4" id="KW-1185">Reference proteome</keyword>
<dbReference type="Proteomes" id="UP000807306">
    <property type="component" value="Unassembled WGS sequence"/>
</dbReference>
<dbReference type="AlphaFoldDB" id="A0A9P6EN16"/>
<dbReference type="Pfam" id="PF22664">
    <property type="entry name" value="TRI-like_N"/>
    <property type="match status" value="1"/>
</dbReference>
<dbReference type="GO" id="GO:0016740">
    <property type="term" value="F:transferase activity"/>
    <property type="evidence" value="ECO:0007669"/>
    <property type="project" value="UniProtKB-KW"/>
</dbReference>
<dbReference type="InterPro" id="IPR051283">
    <property type="entry name" value="Sec_Metabolite_Acyltrans"/>
</dbReference>
<dbReference type="OrthoDB" id="1862401at2759"/>
<evidence type="ECO:0000256" key="1">
    <source>
        <dbReference type="ARBA" id="ARBA00022679"/>
    </source>
</evidence>
<dbReference type="PANTHER" id="PTHR31896">
    <property type="entry name" value="FAMILY REGULATORY PROTEIN, PUTATIVE (AFU_ORTHOLOGUE AFUA_3G14730)-RELATED"/>
    <property type="match status" value="1"/>
</dbReference>
<sequence>MKETNEYEMDLQGQQSSLQIYTQLCLCYPIKILTAHTAIVDILNNGLERLSAGFPWLAGQVVNEGASAHSTGIFKIKSLERTPRLVVKDLRNDPAAPTMESLRQAKFPFKMLDESIVAPHRTLPDSSTSDSPVFLVQATFIIGGLLLTFVGQHATMDITGQGQIIRLFSTACRKEPFTPEELSIGNLPRRTIIPLLDDSYKPGLEVDHQIVKPPFPAPPSTEPLPTSTWAYFIFTHTSLAALKSLATETLTSGFISTDDALTAFIWQSILRARLPRLSPTIDVTLARAIDPRRYLNIPQTYPGVVQNMTYHTYPLRKLVDEPLGSIAAELRSVLDFKTSKIGFNTSALATLIDRTSNKTTINVTASLDLSKDIMLSSWAKVECRDLDFSLGLGKPECVRRPRFDPVESLLYLTPKAGDDEIAAGLCLRDEDMQRLKVDKEFVKYGTYIG</sequence>
<dbReference type="InterPro" id="IPR054710">
    <property type="entry name" value="Tri101-like_N"/>
</dbReference>
<name>A0A9P6EN16_9AGAR</name>
<evidence type="ECO:0000259" key="2">
    <source>
        <dbReference type="Pfam" id="PF22664"/>
    </source>
</evidence>
<dbReference type="InterPro" id="IPR023213">
    <property type="entry name" value="CAT-like_dom_sf"/>
</dbReference>
<reference evidence="3" key="1">
    <citation type="submission" date="2020-11" db="EMBL/GenBank/DDBJ databases">
        <authorList>
            <consortium name="DOE Joint Genome Institute"/>
            <person name="Ahrendt S."/>
            <person name="Riley R."/>
            <person name="Andreopoulos W."/>
            <person name="Labutti K."/>
            <person name="Pangilinan J."/>
            <person name="Ruiz-Duenas F.J."/>
            <person name="Barrasa J.M."/>
            <person name="Sanchez-Garcia M."/>
            <person name="Camarero S."/>
            <person name="Miyauchi S."/>
            <person name="Serrano A."/>
            <person name="Linde D."/>
            <person name="Babiker R."/>
            <person name="Drula E."/>
            <person name="Ayuso-Fernandez I."/>
            <person name="Pacheco R."/>
            <person name="Padilla G."/>
            <person name="Ferreira P."/>
            <person name="Barriuso J."/>
            <person name="Kellner H."/>
            <person name="Castanera R."/>
            <person name="Alfaro M."/>
            <person name="Ramirez L."/>
            <person name="Pisabarro A.G."/>
            <person name="Kuo A."/>
            <person name="Tritt A."/>
            <person name="Lipzen A."/>
            <person name="He G."/>
            <person name="Yan M."/>
            <person name="Ng V."/>
            <person name="Cullen D."/>
            <person name="Martin F."/>
            <person name="Rosso M.-N."/>
            <person name="Henrissat B."/>
            <person name="Hibbett D."/>
            <person name="Martinez A.T."/>
            <person name="Grigoriev I.V."/>
        </authorList>
    </citation>
    <scope>NUCLEOTIDE SEQUENCE</scope>
    <source>
        <strain evidence="3">CBS 506.95</strain>
    </source>
</reference>
<gene>
    <name evidence="3" type="ORF">CPB83DRAFT_847275</name>
</gene>
<dbReference type="EMBL" id="MU157832">
    <property type="protein sequence ID" value="KAF9532140.1"/>
    <property type="molecule type" value="Genomic_DNA"/>
</dbReference>
<comment type="caution">
    <text evidence="3">The sequence shown here is derived from an EMBL/GenBank/DDBJ whole genome shotgun (WGS) entry which is preliminary data.</text>
</comment>
<organism evidence="3 4">
    <name type="scientific">Crepidotus variabilis</name>
    <dbReference type="NCBI Taxonomy" id="179855"/>
    <lineage>
        <taxon>Eukaryota</taxon>
        <taxon>Fungi</taxon>
        <taxon>Dikarya</taxon>
        <taxon>Basidiomycota</taxon>
        <taxon>Agaricomycotina</taxon>
        <taxon>Agaricomycetes</taxon>
        <taxon>Agaricomycetidae</taxon>
        <taxon>Agaricales</taxon>
        <taxon>Agaricineae</taxon>
        <taxon>Crepidotaceae</taxon>
        <taxon>Crepidotus</taxon>
    </lineage>
</organism>
<feature type="domain" description="Trichothecene 3-O-acetyltransferase-like N-terminal" evidence="2">
    <location>
        <begin position="20"/>
        <end position="172"/>
    </location>
</feature>
<keyword evidence="1 3" id="KW-0808">Transferase</keyword>
<accession>A0A9P6EN16</accession>
<protein>
    <submittedName>
        <fullName evidence="3">Transferase family-domain-containing protein</fullName>
    </submittedName>
</protein>
<dbReference type="PANTHER" id="PTHR31896:SF64">
    <property type="entry name" value="TRICHOTHECENE 3-O-ACETYLTRANSFERASE"/>
    <property type="match status" value="1"/>
</dbReference>
<proteinExistence type="predicted"/>
<evidence type="ECO:0000313" key="4">
    <source>
        <dbReference type="Proteomes" id="UP000807306"/>
    </source>
</evidence>